<dbReference type="SUPFAM" id="SSF50118">
    <property type="entry name" value="Cell growth inhibitor/plasmid maintenance toxic component"/>
    <property type="match status" value="1"/>
</dbReference>
<dbReference type="PROSITE" id="PS51371">
    <property type="entry name" value="CBS"/>
    <property type="match status" value="2"/>
</dbReference>
<dbReference type="EMBL" id="QTUC01000001">
    <property type="protein sequence ID" value="REF35750.1"/>
    <property type="molecule type" value="Genomic_DNA"/>
</dbReference>
<evidence type="ECO:0000313" key="6">
    <source>
        <dbReference type="Proteomes" id="UP000256485"/>
    </source>
</evidence>
<dbReference type="SUPFAM" id="SSF54631">
    <property type="entry name" value="CBS-domain pair"/>
    <property type="match status" value="1"/>
</dbReference>
<reference evidence="5 6" key="1">
    <citation type="submission" date="2018-08" db="EMBL/GenBank/DDBJ databases">
        <title>Sequencing the genomes of 1000 actinobacteria strains.</title>
        <authorList>
            <person name="Klenk H.-P."/>
        </authorList>
    </citation>
    <scope>NUCLEOTIDE SEQUENCE [LARGE SCALE GENOMIC DNA]</scope>
    <source>
        <strain evidence="5 6">DSM 22891</strain>
    </source>
</reference>
<dbReference type="InterPro" id="IPR051257">
    <property type="entry name" value="Diverse_CBS-Domain"/>
</dbReference>
<dbReference type="RefSeq" id="WP_115849491.1">
    <property type="nucleotide sequence ID" value="NZ_QTUC01000001.1"/>
</dbReference>
<dbReference type="Gene3D" id="2.30.30.440">
    <property type="entry name" value="Domain of unknown function DUF1918"/>
    <property type="match status" value="1"/>
</dbReference>
<gene>
    <name evidence="5" type="ORF">DFJ64_1140</name>
</gene>
<keyword evidence="6" id="KW-1185">Reference proteome</keyword>
<dbReference type="InterPro" id="IPR046342">
    <property type="entry name" value="CBS_dom_sf"/>
</dbReference>
<dbReference type="PANTHER" id="PTHR43080:SF2">
    <property type="entry name" value="CBS DOMAIN-CONTAINING PROTEIN"/>
    <property type="match status" value="1"/>
</dbReference>
<dbReference type="SMART" id="SM00116">
    <property type="entry name" value="CBS"/>
    <property type="match status" value="2"/>
</dbReference>
<dbReference type="Pfam" id="PF00571">
    <property type="entry name" value="CBS"/>
    <property type="match status" value="2"/>
</dbReference>
<evidence type="ECO:0000256" key="3">
    <source>
        <dbReference type="SAM" id="MobiDB-lite"/>
    </source>
</evidence>
<comment type="caution">
    <text evidence="5">The sequence shown here is derived from an EMBL/GenBank/DDBJ whole genome shotgun (WGS) entry which is preliminary data.</text>
</comment>
<feature type="domain" description="CBS" evidence="4">
    <location>
        <begin position="156"/>
        <end position="208"/>
    </location>
</feature>
<feature type="domain" description="CBS" evidence="4">
    <location>
        <begin position="91"/>
        <end position="149"/>
    </location>
</feature>
<keyword evidence="1 2" id="KW-0129">CBS domain</keyword>
<evidence type="ECO:0000256" key="2">
    <source>
        <dbReference type="PROSITE-ProRule" id="PRU00703"/>
    </source>
</evidence>
<name>A0A3D9V6E1_THECX</name>
<dbReference type="OrthoDB" id="4828144at2"/>
<sequence>MHASIGDRIIVQTETLGKTPRQGTVEEVLAGYDAEHYRVRWDDGHESLLFPGPDTRVLKPAESTSGTVIPEQRQAPRPSAPTPDDPVRRIMGAPLITVDAHDSLRNAARTMAYADVGALVVLSDEVTPLGIVCERDIVRALASEGDPDEVWAADAIGADTVWADPSDSIADVARLMRDSGARHVPVHVQDAVVGMVSMRDVLDVMGRR</sequence>
<organism evidence="5 6">
    <name type="scientific">Thermasporomyces composti</name>
    <dbReference type="NCBI Taxonomy" id="696763"/>
    <lineage>
        <taxon>Bacteria</taxon>
        <taxon>Bacillati</taxon>
        <taxon>Actinomycetota</taxon>
        <taxon>Actinomycetes</taxon>
        <taxon>Propionibacteriales</taxon>
        <taxon>Nocardioidaceae</taxon>
        <taxon>Thermasporomyces</taxon>
    </lineage>
</organism>
<evidence type="ECO:0000256" key="1">
    <source>
        <dbReference type="ARBA" id="ARBA00023122"/>
    </source>
</evidence>
<dbReference type="Proteomes" id="UP000256485">
    <property type="component" value="Unassembled WGS sequence"/>
</dbReference>
<dbReference type="InterPro" id="IPR000644">
    <property type="entry name" value="CBS_dom"/>
</dbReference>
<dbReference type="InterPro" id="IPR015035">
    <property type="entry name" value="DUF1918"/>
</dbReference>
<dbReference type="PANTHER" id="PTHR43080">
    <property type="entry name" value="CBS DOMAIN-CONTAINING PROTEIN CBSX3, MITOCHONDRIAL"/>
    <property type="match status" value="1"/>
</dbReference>
<proteinExistence type="predicted"/>
<dbReference type="Gene3D" id="3.10.580.10">
    <property type="entry name" value="CBS-domain"/>
    <property type="match status" value="1"/>
</dbReference>
<feature type="region of interest" description="Disordered" evidence="3">
    <location>
        <begin position="60"/>
        <end position="87"/>
    </location>
</feature>
<protein>
    <submittedName>
        <fullName evidence="5">CBS domain protein</fullName>
    </submittedName>
</protein>
<evidence type="ECO:0000313" key="5">
    <source>
        <dbReference type="EMBL" id="REF35750.1"/>
    </source>
</evidence>
<evidence type="ECO:0000259" key="4">
    <source>
        <dbReference type="PROSITE" id="PS51371"/>
    </source>
</evidence>
<dbReference type="AlphaFoldDB" id="A0A3D9V6E1"/>
<dbReference type="Pfam" id="PF08940">
    <property type="entry name" value="DUF1918"/>
    <property type="match status" value="1"/>
</dbReference>
<accession>A0A3D9V6E1</accession>